<dbReference type="GO" id="GO:0005524">
    <property type="term" value="F:ATP binding"/>
    <property type="evidence" value="ECO:0007669"/>
    <property type="project" value="UniProtKB-KW"/>
</dbReference>
<evidence type="ECO:0000256" key="23">
    <source>
        <dbReference type="RuleBase" id="RU004070"/>
    </source>
</evidence>
<dbReference type="Gene3D" id="2.20.28.10">
    <property type="match status" value="1"/>
</dbReference>
<dbReference type="InterPro" id="IPR027417">
    <property type="entry name" value="P-loop_NTPase"/>
</dbReference>
<evidence type="ECO:0000256" key="14">
    <source>
        <dbReference type="ARBA" id="ARBA00022840"/>
    </source>
</evidence>
<dbReference type="GO" id="GO:0017116">
    <property type="term" value="F:single-stranded DNA helicase activity"/>
    <property type="evidence" value="ECO:0007669"/>
    <property type="project" value="TreeGrafter"/>
</dbReference>
<proteinExistence type="inferred from homology"/>
<dbReference type="Pfam" id="PF17207">
    <property type="entry name" value="MCM_OB"/>
    <property type="match status" value="1"/>
</dbReference>
<dbReference type="GO" id="GO:0000724">
    <property type="term" value="P:double-strand break repair via homologous recombination"/>
    <property type="evidence" value="ECO:0007669"/>
    <property type="project" value="UniProtKB-ARBA"/>
</dbReference>
<dbReference type="GO" id="GO:0042555">
    <property type="term" value="C:MCM complex"/>
    <property type="evidence" value="ECO:0007669"/>
    <property type="project" value="TreeGrafter"/>
</dbReference>
<accession>A0AAD8KUK7</accession>
<evidence type="ECO:0000256" key="22">
    <source>
        <dbReference type="ARBA" id="ARBA00069556"/>
    </source>
</evidence>
<comment type="similarity">
    <text evidence="4 23">Belongs to the MCM family.</text>
</comment>
<comment type="catalytic activity">
    <reaction evidence="21">
        <text>ATP + H2O = ADP + phosphate + H(+)</text>
        <dbReference type="Rhea" id="RHEA:13065"/>
        <dbReference type="ChEBI" id="CHEBI:15377"/>
        <dbReference type="ChEBI" id="CHEBI:15378"/>
        <dbReference type="ChEBI" id="CHEBI:30616"/>
        <dbReference type="ChEBI" id="CHEBI:43474"/>
        <dbReference type="ChEBI" id="CHEBI:456216"/>
        <dbReference type="EC" id="3.6.4.12"/>
    </reaction>
</comment>
<evidence type="ECO:0000256" key="20">
    <source>
        <dbReference type="ARBA" id="ARBA00042306"/>
    </source>
</evidence>
<protein>
    <recommendedName>
        <fullName evidence="22">Probable DNA helicase MCM8</fullName>
        <ecNumber evidence="7">2.7.4.3</ecNumber>
        <ecNumber evidence="6">3.6.4.12</ecNumber>
    </recommendedName>
    <alternativeName>
        <fullName evidence="19">ATP:AMP phosphotransferase</fullName>
    </alternativeName>
    <alternativeName>
        <fullName evidence="20">Minichromosome maintenance 8</fullName>
    </alternativeName>
</protein>
<dbReference type="AlphaFoldDB" id="A0AAD8KUK7"/>
<keyword evidence="8" id="KW-0808">Transferase</keyword>
<dbReference type="Pfam" id="PF17855">
    <property type="entry name" value="MCM_lid"/>
    <property type="match status" value="1"/>
</dbReference>
<dbReference type="PANTHER" id="PTHR11630">
    <property type="entry name" value="DNA REPLICATION LICENSING FACTOR MCM FAMILY MEMBER"/>
    <property type="match status" value="1"/>
</dbReference>
<dbReference type="GO" id="GO:0016787">
    <property type="term" value="F:hydrolase activity"/>
    <property type="evidence" value="ECO:0007669"/>
    <property type="project" value="UniProtKB-KW"/>
</dbReference>
<dbReference type="PROSITE" id="PS00113">
    <property type="entry name" value="ADENYLATE_KINASE"/>
    <property type="match status" value="1"/>
</dbReference>
<dbReference type="InterPro" id="IPR031327">
    <property type="entry name" value="MCM"/>
</dbReference>
<keyword evidence="9 23" id="KW-0547">Nucleotide-binding</keyword>
<comment type="caution">
    <text evidence="25">The sequence shown here is derived from an EMBL/GenBank/DDBJ whole genome shotgun (WGS) entry which is preliminary data.</text>
</comment>
<comment type="subcellular location">
    <subcellularLocation>
        <location evidence="2">Nucleus</location>
    </subcellularLocation>
</comment>
<dbReference type="GO" id="GO:0004017">
    <property type="term" value="F:AMP kinase activity"/>
    <property type="evidence" value="ECO:0007669"/>
    <property type="project" value="UniProtKB-EC"/>
</dbReference>
<organism evidence="25 26">
    <name type="scientific">Tagetes erecta</name>
    <name type="common">African marigold</name>
    <dbReference type="NCBI Taxonomy" id="13708"/>
    <lineage>
        <taxon>Eukaryota</taxon>
        <taxon>Viridiplantae</taxon>
        <taxon>Streptophyta</taxon>
        <taxon>Embryophyta</taxon>
        <taxon>Tracheophyta</taxon>
        <taxon>Spermatophyta</taxon>
        <taxon>Magnoliopsida</taxon>
        <taxon>eudicotyledons</taxon>
        <taxon>Gunneridae</taxon>
        <taxon>Pentapetalae</taxon>
        <taxon>asterids</taxon>
        <taxon>campanulids</taxon>
        <taxon>Asterales</taxon>
        <taxon>Asteraceae</taxon>
        <taxon>Asteroideae</taxon>
        <taxon>Heliantheae alliance</taxon>
        <taxon>Tageteae</taxon>
        <taxon>Tagetes</taxon>
    </lineage>
</organism>
<dbReference type="PRINTS" id="PR01657">
    <property type="entry name" value="MCMFAMILY"/>
</dbReference>
<evidence type="ECO:0000256" key="10">
    <source>
        <dbReference type="ARBA" id="ARBA00022763"/>
    </source>
</evidence>
<keyword evidence="26" id="KW-1185">Reference proteome</keyword>
<evidence type="ECO:0000313" key="26">
    <source>
        <dbReference type="Proteomes" id="UP001229421"/>
    </source>
</evidence>
<keyword evidence="16" id="KW-0234">DNA repair</keyword>
<dbReference type="Pfam" id="PF00493">
    <property type="entry name" value="MCM"/>
    <property type="match status" value="1"/>
</dbReference>
<dbReference type="InterPro" id="IPR001208">
    <property type="entry name" value="MCM_dom"/>
</dbReference>
<keyword evidence="13" id="KW-0347">Helicase</keyword>
<reference evidence="25" key="1">
    <citation type="journal article" date="2023" name="bioRxiv">
        <title>Improved chromosome-level genome assembly for marigold (Tagetes erecta).</title>
        <authorList>
            <person name="Jiang F."/>
            <person name="Yuan L."/>
            <person name="Wang S."/>
            <person name="Wang H."/>
            <person name="Xu D."/>
            <person name="Wang A."/>
            <person name="Fan W."/>
        </authorList>
    </citation>
    <scope>NUCLEOTIDE SEQUENCE</scope>
    <source>
        <strain evidence="25">WSJ</strain>
        <tissue evidence="25">Leaf</tissue>
    </source>
</reference>
<evidence type="ECO:0000256" key="7">
    <source>
        <dbReference type="ARBA" id="ARBA00012955"/>
    </source>
</evidence>
<comment type="subunit">
    <text evidence="5">Monomer.</text>
</comment>
<evidence type="ECO:0000256" key="17">
    <source>
        <dbReference type="ARBA" id="ARBA00023242"/>
    </source>
</evidence>
<dbReference type="InterPro" id="IPR041562">
    <property type="entry name" value="MCM_lid"/>
</dbReference>
<keyword evidence="12" id="KW-0378">Hydrolase</keyword>
<dbReference type="InterPro" id="IPR000850">
    <property type="entry name" value="Adenylat/UMP-CMP_kin"/>
</dbReference>
<sequence>MIGEKQKSSSGGHISQILAKYFPQIDYSHGDAKNMLKLTSKLYEHFFKTPYGSDFISQVKEEDILFILPLDFQQFRRVCTIEEFYEALERKPKDALLCMSAAVHKLLHDDHQSKSNDEELDDCAKVNIRLHNYPESMIALKNLKAAYIERLVSVRGTVVKVSTVKPLVVQMSFACTKCGTTIARDFPDGKFSPPSVCVIHGCKSRSFNPIRSSARPIDFQKIRIQELLKSDHEEGRVPRTLECELSEDLVDLCIPGDVVTVTGIIRVINNYMDIGGAKSKGRNQGLYYLYLEGVSVKNSKSQSEPENVQDNENVTKATDLLDLYSFSQRDLEFICKFSSEYGSDVFRQLLQSICPSIYGHELVKAGITLALFGGVRKHSMDQNKVPVRGDIHVIIVGDPGLGKSQLLQAAASVSPRGIYVCGNATTNAGLTVAVVKDSMTGDYAFEAGAMVLADRGLCCIDEFDKMSAEHQSLLEAMEQQCVSVAKAGMVASLSAQTTVLAAANPVGGHYNRAKTVNENLKIKAALISRFDLVFILLDKPDEILDKKVSEHIMSLHVGSGDNSQTAKKLTASQSVTSTDLNVTSGSLVSRLRLDPRKDNGFVPLPVPLLRKYIAYARTYVFPRMSREAAKILQQFYLNLRDRNTSADGTPVTARQLESLVRLAQARARVDLREEITKEDAMDVVEIMKESLYDKYVDEHGFVDFCRSGGMSHPKEAKRFLSALNKLSELKQKDCFSIAEIYGLADTIGLKVPNVDEFVEILNNAGYLIKKGSNIYQFNCTQLDRLCAWLIGPVQCYLHLIHLQGRHTSSERANATRRLTFSLKKVICLIDILFFIFFASFNLPAIHPSMAALTRLIKPSSSSSTSFLFKRSLSSTTAVVSDIQSQHPNFSDPKPSRSFQWVFLGCPGVGKGTYASRLSNLLGVPHIATGDLVREELSSSGPFSRQLAEIVNQGKLVSDEIIFNLLSKRLEAGEAKGESGFILDGFPRTIRQAEILDEVTEIDLVVNLKLREDVLVEKCLGRRICSQCGKGFNVASINAKAENGRPGMSMAPLLPPQHCASKLITRADDTEQVVKERLRVYQEKSQPVEGFYKNQGKLMEFDLPGGIPESWPKLLEALNLDDYEAKKSAVAA</sequence>
<keyword evidence="18" id="KW-0469">Meiosis</keyword>
<keyword evidence="17" id="KW-0539">Nucleus</keyword>
<name>A0AAD8KUK7_TARER</name>
<dbReference type="InterPro" id="IPR012340">
    <property type="entry name" value="NA-bd_OB-fold"/>
</dbReference>
<dbReference type="CDD" id="cd01428">
    <property type="entry name" value="ADK"/>
    <property type="match status" value="1"/>
</dbReference>
<dbReference type="SUPFAM" id="SSF52540">
    <property type="entry name" value="P-loop containing nucleoside triphosphate hydrolases"/>
    <property type="match status" value="2"/>
</dbReference>
<dbReference type="SUPFAM" id="SSF50249">
    <property type="entry name" value="Nucleic acid-binding proteins"/>
    <property type="match status" value="1"/>
</dbReference>
<dbReference type="FunFam" id="2.20.28.10:FF:000007">
    <property type="entry name" value="DNA helicase MCM8 isoform X1"/>
    <property type="match status" value="1"/>
</dbReference>
<evidence type="ECO:0000256" key="12">
    <source>
        <dbReference type="ARBA" id="ARBA00022801"/>
    </source>
</evidence>
<evidence type="ECO:0000256" key="18">
    <source>
        <dbReference type="ARBA" id="ARBA00023254"/>
    </source>
</evidence>
<evidence type="ECO:0000256" key="8">
    <source>
        <dbReference type="ARBA" id="ARBA00022679"/>
    </source>
</evidence>
<evidence type="ECO:0000256" key="2">
    <source>
        <dbReference type="ARBA" id="ARBA00004123"/>
    </source>
</evidence>
<keyword evidence="15 23" id="KW-0238">DNA-binding</keyword>
<dbReference type="Pfam" id="PF00406">
    <property type="entry name" value="ADK"/>
    <property type="match status" value="1"/>
</dbReference>
<dbReference type="GO" id="GO:0003697">
    <property type="term" value="F:single-stranded DNA binding"/>
    <property type="evidence" value="ECO:0007669"/>
    <property type="project" value="TreeGrafter"/>
</dbReference>
<evidence type="ECO:0000256" key="6">
    <source>
        <dbReference type="ARBA" id="ARBA00012551"/>
    </source>
</evidence>
<evidence type="ECO:0000256" key="16">
    <source>
        <dbReference type="ARBA" id="ARBA00023204"/>
    </source>
</evidence>
<evidence type="ECO:0000256" key="9">
    <source>
        <dbReference type="ARBA" id="ARBA00022741"/>
    </source>
</evidence>
<dbReference type="Gene3D" id="3.40.50.300">
    <property type="entry name" value="P-loop containing nucleotide triphosphate hydrolases"/>
    <property type="match status" value="2"/>
</dbReference>
<dbReference type="HAMAP" id="MF_00235">
    <property type="entry name" value="Adenylate_kinase_Adk"/>
    <property type="match status" value="1"/>
</dbReference>
<evidence type="ECO:0000256" key="4">
    <source>
        <dbReference type="ARBA" id="ARBA00008010"/>
    </source>
</evidence>
<evidence type="ECO:0000313" key="25">
    <source>
        <dbReference type="EMBL" id="KAK1429367.1"/>
    </source>
</evidence>
<dbReference type="GO" id="GO:0005634">
    <property type="term" value="C:nucleus"/>
    <property type="evidence" value="ECO:0007669"/>
    <property type="project" value="UniProtKB-SubCell"/>
</dbReference>
<feature type="domain" description="MCM C-terminal AAA(+) ATPase" evidence="24">
    <location>
        <begin position="345"/>
        <end position="552"/>
    </location>
</feature>
<evidence type="ECO:0000256" key="11">
    <source>
        <dbReference type="ARBA" id="ARBA00022777"/>
    </source>
</evidence>
<dbReference type="Proteomes" id="UP001229421">
    <property type="component" value="Unassembled WGS sequence"/>
</dbReference>
<dbReference type="EMBL" id="JAUHHV010000003">
    <property type="protein sequence ID" value="KAK1429367.1"/>
    <property type="molecule type" value="Genomic_DNA"/>
</dbReference>
<dbReference type="EC" id="3.6.4.12" evidence="6"/>
<dbReference type="SMART" id="SM00382">
    <property type="entry name" value="AAA"/>
    <property type="match status" value="1"/>
</dbReference>
<dbReference type="InterPro" id="IPR033690">
    <property type="entry name" value="Adenylat_kinase_CS"/>
</dbReference>
<dbReference type="EC" id="2.7.4.3" evidence="7"/>
<dbReference type="Gene3D" id="2.40.50.140">
    <property type="entry name" value="Nucleic acid-binding proteins"/>
    <property type="match status" value="1"/>
</dbReference>
<evidence type="ECO:0000256" key="19">
    <source>
        <dbReference type="ARBA" id="ARBA00031517"/>
    </source>
</evidence>
<evidence type="ECO:0000256" key="21">
    <source>
        <dbReference type="ARBA" id="ARBA00047995"/>
    </source>
</evidence>
<dbReference type="GO" id="GO:0051321">
    <property type="term" value="P:meiotic cell cycle"/>
    <property type="evidence" value="ECO:0007669"/>
    <property type="project" value="UniProtKB-KW"/>
</dbReference>
<gene>
    <name evidence="25" type="ORF">QVD17_11575</name>
</gene>
<dbReference type="NCBIfam" id="TIGR01351">
    <property type="entry name" value="adk"/>
    <property type="match status" value="1"/>
</dbReference>
<dbReference type="PANTHER" id="PTHR11630:SF47">
    <property type="entry name" value="DNA HELICASE MCM8"/>
    <property type="match status" value="1"/>
</dbReference>
<dbReference type="PROSITE" id="PS50051">
    <property type="entry name" value="MCM_2"/>
    <property type="match status" value="1"/>
</dbReference>
<keyword evidence="14 23" id="KW-0067">ATP-binding</keyword>
<evidence type="ECO:0000256" key="3">
    <source>
        <dbReference type="ARBA" id="ARBA00007220"/>
    </source>
</evidence>
<evidence type="ECO:0000256" key="5">
    <source>
        <dbReference type="ARBA" id="ARBA00011245"/>
    </source>
</evidence>
<keyword evidence="10" id="KW-0227">DNA damage</keyword>
<evidence type="ECO:0000256" key="13">
    <source>
        <dbReference type="ARBA" id="ARBA00022806"/>
    </source>
</evidence>
<dbReference type="InterPro" id="IPR006259">
    <property type="entry name" value="Adenyl_kin_sub"/>
</dbReference>
<evidence type="ECO:0000256" key="1">
    <source>
        <dbReference type="ARBA" id="ARBA00000582"/>
    </source>
</evidence>
<dbReference type="InterPro" id="IPR033762">
    <property type="entry name" value="MCM_OB"/>
</dbReference>
<dbReference type="CDD" id="cd17759">
    <property type="entry name" value="MCM8"/>
    <property type="match status" value="1"/>
</dbReference>
<comment type="catalytic activity">
    <reaction evidence="1">
        <text>AMP + ATP = 2 ADP</text>
        <dbReference type="Rhea" id="RHEA:12973"/>
        <dbReference type="ChEBI" id="CHEBI:30616"/>
        <dbReference type="ChEBI" id="CHEBI:456215"/>
        <dbReference type="ChEBI" id="CHEBI:456216"/>
        <dbReference type="EC" id="2.7.4.3"/>
    </reaction>
</comment>
<dbReference type="Pfam" id="PF25051">
    <property type="entry name" value="WHD_MCM8"/>
    <property type="match status" value="1"/>
</dbReference>
<keyword evidence="11" id="KW-0418">Kinase</keyword>
<comment type="similarity">
    <text evidence="3">Belongs to the adenylate kinase family.</text>
</comment>
<dbReference type="InterPro" id="IPR056875">
    <property type="entry name" value="MCM8/REC_WHD"/>
</dbReference>
<dbReference type="InterPro" id="IPR003593">
    <property type="entry name" value="AAA+_ATPase"/>
</dbReference>
<dbReference type="CDD" id="cd22247">
    <property type="entry name" value="MCM8_WHD"/>
    <property type="match status" value="1"/>
</dbReference>
<evidence type="ECO:0000256" key="15">
    <source>
        <dbReference type="ARBA" id="ARBA00023125"/>
    </source>
</evidence>
<dbReference type="SMART" id="SM00350">
    <property type="entry name" value="MCM"/>
    <property type="match status" value="1"/>
</dbReference>
<evidence type="ECO:0000259" key="24">
    <source>
        <dbReference type="PROSITE" id="PS50051"/>
    </source>
</evidence>